<dbReference type="GO" id="GO:0032259">
    <property type="term" value="P:methylation"/>
    <property type="evidence" value="ECO:0007669"/>
    <property type="project" value="UniProtKB-KW"/>
</dbReference>
<dbReference type="KEGG" id="xpo:XPG1_0297"/>
<name>A0A068QY34_9GAMM</name>
<dbReference type="SUPFAM" id="SSF53335">
    <property type="entry name" value="S-adenosyl-L-methionine-dependent methyltransferases"/>
    <property type="match status" value="1"/>
</dbReference>
<reference evidence="1 3" key="1">
    <citation type="submission" date="2013-07" db="EMBL/GenBank/DDBJ databases">
        <authorList>
            <person name="Genoscope - CEA"/>
        </authorList>
    </citation>
    <scope>NUCLEOTIDE SEQUENCE [LARGE SCALE GENOMIC DNA]</scope>
    <source>
        <strain evidence="1 3">G6</strain>
    </source>
</reference>
<evidence type="ECO:0000313" key="1">
    <source>
        <dbReference type="EMBL" id="CDG19952.1"/>
    </source>
</evidence>
<dbReference type="AlphaFoldDB" id="A0A068QY34"/>
<evidence type="ECO:0000313" key="2">
    <source>
        <dbReference type="EMBL" id="CDG21019.1"/>
    </source>
</evidence>
<accession>A0A068QY34</accession>
<keyword evidence="3" id="KW-1185">Reference proteome</keyword>
<sequence>MQPTILDMCCGSRMFWFDRNNPNVIFCDIRRERHILCDGRELNIAPDIICDFRALPFASNQFQLVVFDPPHLERAGENGWQRKKYGVLDKTTWREDLAQGFKEAFRVLRPAGILIFKWNETQIKTSEILALTSESPLFGHPSGKRANTHWVAFMKEDAACTPHGIQTLEQFGGSMTRHPSPLNAAIAAIT</sequence>
<protein>
    <submittedName>
        <fullName evidence="1">Putative methyltransferase (Modular protein)</fullName>
    </submittedName>
</protein>
<dbReference type="InterPro" id="IPR029063">
    <property type="entry name" value="SAM-dependent_MTases_sf"/>
</dbReference>
<keyword evidence="1" id="KW-0808">Transferase</keyword>
<dbReference type="EMBL" id="FO704551">
    <property type="protein sequence ID" value="CDG19952.1"/>
    <property type="molecule type" value="Genomic_DNA"/>
</dbReference>
<dbReference type="HOGENOM" id="CLU_114151_0_0_6"/>
<gene>
    <name evidence="1" type="ORF">XPG1_0297</name>
    <name evidence="2" type="ORF">XPG1_1364</name>
</gene>
<dbReference type="EMBL" id="FO704551">
    <property type="protein sequence ID" value="CDG21019.1"/>
    <property type="molecule type" value="Genomic_DNA"/>
</dbReference>
<dbReference type="GO" id="GO:0008168">
    <property type="term" value="F:methyltransferase activity"/>
    <property type="evidence" value="ECO:0007669"/>
    <property type="project" value="UniProtKB-KW"/>
</dbReference>
<dbReference type="CDD" id="cd02440">
    <property type="entry name" value="AdoMet_MTases"/>
    <property type="match status" value="1"/>
</dbReference>
<dbReference type="REBASE" id="88894">
    <property type="entry name" value="M2.XpoG6ORF1361P"/>
</dbReference>
<dbReference type="STRING" id="1354304.XPG1_0297"/>
<dbReference type="REBASE" id="88904">
    <property type="entry name" value="M2.XpoG6ORF294P"/>
</dbReference>
<dbReference type="KEGG" id="xpo:XPG1_1364"/>
<dbReference type="Gene3D" id="3.40.50.150">
    <property type="entry name" value="Vaccinia Virus protein VP39"/>
    <property type="match status" value="1"/>
</dbReference>
<proteinExistence type="predicted"/>
<organism evidence="1 3">
    <name type="scientific">Xenorhabdus poinarii G6</name>
    <dbReference type="NCBI Taxonomy" id="1354304"/>
    <lineage>
        <taxon>Bacteria</taxon>
        <taxon>Pseudomonadati</taxon>
        <taxon>Pseudomonadota</taxon>
        <taxon>Gammaproteobacteria</taxon>
        <taxon>Enterobacterales</taxon>
        <taxon>Morganellaceae</taxon>
        <taxon>Xenorhabdus</taxon>
    </lineage>
</organism>
<evidence type="ECO:0000313" key="3">
    <source>
        <dbReference type="Proteomes" id="UP000032735"/>
    </source>
</evidence>
<keyword evidence="1" id="KW-0489">Methyltransferase</keyword>
<dbReference type="Proteomes" id="UP000032735">
    <property type="component" value="Chromosome"/>
</dbReference>